<protein>
    <recommendedName>
        <fullName evidence="1">Metallo-beta-lactamase domain-containing protein</fullName>
    </recommendedName>
</protein>
<dbReference type="InterPro" id="IPR001279">
    <property type="entry name" value="Metallo-B-lactamas"/>
</dbReference>
<dbReference type="Gene3D" id="3.60.15.10">
    <property type="entry name" value="Ribonuclease Z/Hydroxyacylglutathione hydrolase-like"/>
    <property type="match status" value="1"/>
</dbReference>
<gene>
    <name evidence="2" type="ORF">GCM10007298_37570</name>
</gene>
<keyword evidence="3" id="KW-1185">Reference proteome</keyword>
<reference evidence="3" key="1">
    <citation type="journal article" date="2019" name="Int. J. Syst. Evol. Microbiol.">
        <title>The Global Catalogue of Microorganisms (GCM) 10K type strain sequencing project: providing services to taxonomists for standard genome sequencing and annotation.</title>
        <authorList>
            <consortium name="The Broad Institute Genomics Platform"/>
            <consortium name="The Broad Institute Genome Sequencing Center for Infectious Disease"/>
            <person name="Wu L."/>
            <person name="Ma J."/>
        </authorList>
    </citation>
    <scope>NUCLEOTIDE SEQUENCE [LARGE SCALE GENOMIC DNA]</scope>
    <source>
        <strain evidence="3">CCM 7855</strain>
    </source>
</reference>
<dbReference type="Proteomes" id="UP000632454">
    <property type="component" value="Unassembled WGS sequence"/>
</dbReference>
<comment type="caution">
    <text evidence="2">The sequence shown here is derived from an EMBL/GenBank/DDBJ whole genome shotgun (WGS) entry which is preliminary data.</text>
</comment>
<accession>A0ABQ1V6Z1</accession>
<evidence type="ECO:0000259" key="1">
    <source>
        <dbReference type="SMART" id="SM00849"/>
    </source>
</evidence>
<dbReference type="SUPFAM" id="SSF56281">
    <property type="entry name" value="Metallo-hydrolase/oxidoreductase"/>
    <property type="match status" value="1"/>
</dbReference>
<dbReference type="Pfam" id="PF12706">
    <property type="entry name" value="Lactamase_B_2"/>
    <property type="match status" value="1"/>
</dbReference>
<dbReference type="PANTHER" id="PTHR46018:SF4">
    <property type="entry name" value="METALLO-HYDROLASE YHFI-RELATED"/>
    <property type="match status" value="1"/>
</dbReference>
<dbReference type="NCBIfam" id="NF041851">
    <property type="entry name" value="cyc_nuc_deg_phdiest"/>
    <property type="match status" value="1"/>
</dbReference>
<dbReference type="InterPro" id="IPR036866">
    <property type="entry name" value="RibonucZ/Hydroxyglut_hydro"/>
</dbReference>
<dbReference type="CDD" id="cd07716">
    <property type="entry name" value="RNaseZ_short-form-like_MBL-fold"/>
    <property type="match status" value="1"/>
</dbReference>
<organism evidence="2 3">
    <name type="scientific">Williamsia phyllosphaerae</name>
    <dbReference type="NCBI Taxonomy" id="885042"/>
    <lineage>
        <taxon>Bacteria</taxon>
        <taxon>Bacillati</taxon>
        <taxon>Actinomycetota</taxon>
        <taxon>Actinomycetes</taxon>
        <taxon>Mycobacteriales</taxon>
        <taxon>Nocardiaceae</taxon>
        <taxon>Williamsia</taxon>
    </lineage>
</organism>
<sequence length="257" mass="26785">MNDMRLTVLGSSGSVAGPDSPASGYLLTVPGEQPVVLDFGPGVLGALQQHSDPNAVAVMLSHLHADHCLDLPGMLVWRRYHPVPATARAPMYGPGGTAIRIGAASSEFAGAVDDITDTFDVRTWVDGEAVEIGGMTVLPRRVLHPPETYGLRITGPAGEVLAFSGDSAVCDTLVTLAADADVFLCEASWTHAPSERPPELHLSGTEAGDIARRAGVKSLLLTHIPPWTSTEDVLAEARAAYSGPVSVARPGLVVDVA</sequence>
<dbReference type="PANTHER" id="PTHR46018">
    <property type="entry name" value="ZINC PHOSPHODIESTERASE ELAC PROTEIN 1"/>
    <property type="match status" value="1"/>
</dbReference>
<dbReference type="InterPro" id="IPR054857">
    <property type="entry name" value="cyc_nuc_deg_phdiest"/>
</dbReference>
<evidence type="ECO:0000313" key="3">
    <source>
        <dbReference type="Proteomes" id="UP000632454"/>
    </source>
</evidence>
<name>A0ABQ1V6Z1_9NOCA</name>
<feature type="domain" description="Metallo-beta-lactamase" evidence="1">
    <location>
        <begin position="21"/>
        <end position="204"/>
    </location>
</feature>
<proteinExistence type="predicted"/>
<evidence type="ECO:0000313" key="2">
    <source>
        <dbReference type="EMBL" id="GGF38348.1"/>
    </source>
</evidence>
<dbReference type="SMART" id="SM00849">
    <property type="entry name" value="Lactamase_B"/>
    <property type="match status" value="1"/>
</dbReference>
<dbReference type="EMBL" id="BMCS01000003">
    <property type="protein sequence ID" value="GGF38348.1"/>
    <property type="molecule type" value="Genomic_DNA"/>
</dbReference>